<dbReference type="Proteomes" id="UP000539111">
    <property type="component" value="Unassembled WGS sequence"/>
</dbReference>
<keyword evidence="1" id="KW-0472">Membrane</keyword>
<keyword evidence="1" id="KW-1133">Transmembrane helix</keyword>
<dbReference type="InterPro" id="IPR013830">
    <property type="entry name" value="SGNH_hydro"/>
</dbReference>
<keyword evidence="1" id="KW-0812">Transmembrane</keyword>
<dbReference type="CDD" id="cd01836">
    <property type="entry name" value="FeeA_FeeB_like"/>
    <property type="match status" value="1"/>
</dbReference>
<dbReference type="Pfam" id="PF13472">
    <property type="entry name" value="Lipase_GDSL_2"/>
    <property type="match status" value="1"/>
</dbReference>
<dbReference type="GO" id="GO:0004622">
    <property type="term" value="F:phosphatidylcholine lysophospholipase activity"/>
    <property type="evidence" value="ECO:0007669"/>
    <property type="project" value="TreeGrafter"/>
</dbReference>
<feature type="transmembrane region" description="Helical" evidence="1">
    <location>
        <begin position="12"/>
        <end position="35"/>
    </location>
</feature>
<dbReference type="InterPro" id="IPR036514">
    <property type="entry name" value="SGNH_hydro_sf"/>
</dbReference>
<keyword evidence="4" id="KW-1185">Reference proteome</keyword>
<dbReference type="Gene3D" id="3.40.50.1110">
    <property type="entry name" value="SGNH hydrolase"/>
    <property type="match status" value="1"/>
</dbReference>
<evidence type="ECO:0000256" key="1">
    <source>
        <dbReference type="SAM" id="Phobius"/>
    </source>
</evidence>
<gene>
    <name evidence="3" type="ORF">BJY26_003187</name>
</gene>
<accession>A0A7Z0D4X4</accession>
<evidence type="ECO:0000313" key="3">
    <source>
        <dbReference type="EMBL" id="NYI68881.1"/>
    </source>
</evidence>
<evidence type="ECO:0000259" key="2">
    <source>
        <dbReference type="Pfam" id="PF13472"/>
    </source>
</evidence>
<dbReference type="RefSeq" id="WP_179429162.1">
    <property type="nucleotide sequence ID" value="NZ_JACBZP010000001.1"/>
</dbReference>
<proteinExistence type="predicted"/>
<organism evidence="3 4">
    <name type="scientific">Spelaeicoccus albus</name>
    <dbReference type="NCBI Taxonomy" id="1280376"/>
    <lineage>
        <taxon>Bacteria</taxon>
        <taxon>Bacillati</taxon>
        <taxon>Actinomycetota</taxon>
        <taxon>Actinomycetes</taxon>
        <taxon>Micrococcales</taxon>
        <taxon>Brevibacteriaceae</taxon>
        <taxon>Spelaeicoccus</taxon>
    </lineage>
</organism>
<comment type="caution">
    <text evidence="3">The sequence shown here is derived from an EMBL/GenBank/DDBJ whole genome shotgun (WGS) entry which is preliminary data.</text>
</comment>
<dbReference type="AlphaFoldDB" id="A0A7Z0D4X4"/>
<dbReference type="EMBL" id="JACBZP010000001">
    <property type="protein sequence ID" value="NYI68881.1"/>
    <property type="molecule type" value="Genomic_DNA"/>
</dbReference>
<feature type="domain" description="SGNH hydrolase-type esterase" evidence="2">
    <location>
        <begin position="73"/>
        <end position="251"/>
    </location>
</feature>
<dbReference type="PANTHER" id="PTHR30383">
    <property type="entry name" value="THIOESTERASE 1/PROTEASE 1/LYSOPHOSPHOLIPASE L1"/>
    <property type="match status" value="1"/>
</dbReference>
<dbReference type="SUPFAM" id="SSF52266">
    <property type="entry name" value="SGNH hydrolase"/>
    <property type="match status" value="1"/>
</dbReference>
<name>A0A7Z0D4X4_9MICO</name>
<evidence type="ECO:0000313" key="4">
    <source>
        <dbReference type="Proteomes" id="UP000539111"/>
    </source>
</evidence>
<sequence length="335" mass="35379">MRSEVGAANKLLKAGGALGGAVVGAVTAVGIVTVLEGFWARERLHPAAPITTKAPSGTFGDDLPGDPVKLAMFGDSLAVGVGADGPDGSVAVMLARGLSKESGRPVHLYNQAVIGCESRGLPAQVSALGALGVKPDVAVIVVGGNDLMHLQRTGPAVQFLSEAVRTLRMLGCEVVVATCPDMGTIRPFIQPLRIFAHWLSRLLAAAQTIVVLRAGGRTVSLADTLGPIFRRDPSAMFSADGLHPSSQGYARAAEVILPSLCAASGVWTHKRAFVPHRVYNEERGQFLAWLAFRASRHAGTEVSAEEHKHGVRIVSMGRRTLGRLRHRPSHGRRAR</sequence>
<dbReference type="InterPro" id="IPR051532">
    <property type="entry name" value="Ester_Hydrolysis_Enzymes"/>
</dbReference>
<protein>
    <submittedName>
        <fullName evidence="3">Lysophospholipase L1-like esterase</fullName>
    </submittedName>
</protein>
<dbReference type="PANTHER" id="PTHR30383:SF5">
    <property type="entry name" value="SGNH HYDROLASE-TYPE ESTERASE DOMAIN-CONTAINING PROTEIN"/>
    <property type="match status" value="1"/>
</dbReference>
<reference evidence="3 4" key="1">
    <citation type="submission" date="2020-07" db="EMBL/GenBank/DDBJ databases">
        <title>Sequencing the genomes of 1000 actinobacteria strains.</title>
        <authorList>
            <person name="Klenk H.-P."/>
        </authorList>
    </citation>
    <scope>NUCLEOTIDE SEQUENCE [LARGE SCALE GENOMIC DNA]</scope>
    <source>
        <strain evidence="3 4">DSM 26341</strain>
    </source>
</reference>